<evidence type="ECO:0000313" key="1">
    <source>
        <dbReference type="EMBL" id="KAL1409340.1"/>
    </source>
</evidence>
<protein>
    <submittedName>
        <fullName evidence="1">Uncharacterized protein</fullName>
    </submittedName>
</protein>
<dbReference type="Gene3D" id="3.40.50.1820">
    <property type="entry name" value="alpha/beta hydrolase"/>
    <property type="match status" value="1"/>
</dbReference>
<dbReference type="SUPFAM" id="SSF53474">
    <property type="entry name" value="alpha/beta-Hydrolases"/>
    <property type="match status" value="1"/>
</dbReference>
<proteinExistence type="predicted"/>
<gene>
    <name evidence="1" type="ORF">Q8F55_003322</name>
</gene>
<dbReference type="EMBL" id="JBBXJM010000003">
    <property type="protein sequence ID" value="KAL1409340.1"/>
    <property type="molecule type" value="Genomic_DNA"/>
</dbReference>
<dbReference type="GeneID" id="95984365"/>
<sequence length="306" mass="34318">MSEQEPRPQPGGPEHVMDFAPLHLDHPTASKTTIWIADLDVHVFGLDEIRGSDLPIGVVTIAHGWANKASQLDGMATGLLGEIRRLDAEAGHTRRRDVLVVTMDQRNHGERRRHRKGNLPFPKNPHRLVDMAVNITSGMADQAFMYDFLPVYLFPNGERVVEEWMPCGLSLGGHQTWRLLKTDLRIRLGAPIISIPPEVFGSEFLFRVADQPGAVKAAYGPSLDKFYHLPEGGYEGKKIFCLYGELDMVIPVPIGLEQLAKNKANAESKPGGLLEYYIQKNRGHVITPEMTVLLAQWFYRHGFARQ</sequence>
<dbReference type="Proteomes" id="UP001565368">
    <property type="component" value="Unassembled WGS sequence"/>
</dbReference>
<dbReference type="RefSeq" id="XP_069209284.1">
    <property type="nucleotide sequence ID" value="XM_069351866.1"/>
</dbReference>
<name>A0ABR3Q3X2_9TREE</name>
<comment type="caution">
    <text evidence="1">The sequence shown here is derived from an EMBL/GenBank/DDBJ whole genome shotgun (WGS) entry which is preliminary data.</text>
</comment>
<organism evidence="1 2">
    <name type="scientific">Vanrija albida</name>
    <dbReference type="NCBI Taxonomy" id="181172"/>
    <lineage>
        <taxon>Eukaryota</taxon>
        <taxon>Fungi</taxon>
        <taxon>Dikarya</taxon>
        <taxon>Basidiomycota</taxon>
        <taxon>Agaricomycotina</taxon>
        <taxon>Tremellomycetes</taxon>
        <taxon>Trichosporonales</taxon>
        <taxon>Trichosporonaceae</taxon>
        <taxon>Vanrija</taxon>
    </lineage>
</organism>
<dbReference type="InterPro" id="IPR029058">
    <property type="entry name" value="AB_hydrolase_fold"/>
</dbReference>
<evidence type="ECO:0000313" key="2">
    <source>
        <dbReference type="Proteomes" id="UP001565368"/>
    </source>
</evidence>
<reference evidence="1 2" key="1">
    <citation type="submission" date="2023-08" db="EMBL/GenBank/DDBJ databases">
        <title>Annotated Genome Sequence of Vanrija albida AlHP1.</title>
        <authorList>
            <person name="Herzog R."/>
        </authorList>
    </citation>
    <scope>NUCLEOTIDE SEQUENCE [LARGE SCALE GENOMIC DNA]</scope>
    <source>
        <strain evidence="1 2">AlHP1</strain>
    </source>
</reference>
<keyword evidence="2" id="KW-1185">Reference proteome</keyword>
<accession>A0ABR3Q3X2</accession>